<evidence type="ECO:0000313" key="1">
    <source>
        <dbReference type="EMBL" id="KAH7988842.1"/>
    </source>
</evidence>
<accession>A0ACB8E9J2</accession>
<evidence type="ECO:0000313" key="2">
    <source>
        <dbReference type="Proteomes" id="UP000827872"/>
    </source>
</evidence>
<protein>
    <submittedName>
        <fullName evidence="1">Anthrax toxin receptor 2</fullName>
    </submittedName>
</protein>
<name>A0ACB8E9J2_9SAUR</name>
<comment type="caution">
    <text evidence="1">The sequence shown here is derived from an EMBL/GenBank/DDBJ whole genome shotgun (WGS) entry which is preliminary data.</text>
</comment>
<dbReference type="EMBL" id="CM037623">
    <property type="protein sequence ID" value="KAH7988842.1"/>
    <property type="molecule type" value="Genomic_DNA"/>
</dbReference>
<dbReference type="Proteomes" id="UP000827872">
    <property type="component" value="Linkage Group LG10"/>
</dbReference>
<reference evidence="1" key="1">
    <citation type="submission" date="2021-08" db="EMBL/GenBank/DDBJ databases">
        <title>The first chromosome-level gecko genome reveals the dynamic sex chromosomes of Neotropical dwarf geckos (Sphaerodactylidae: Sphaerodactylus).</title>
        <authorList>
            <person name="Pinto B.J."/>
            <person name="Keating S.E."/>
            <person name="Gamble T."/>
        </authorList>
    </citation>
    <scope>NUCLEOTIDE SEQUENCE</scope>
    <source>
        <strain evidence="1">TG3544</strain>
    </source>
</reference>
<gene>
    <name evidence="1" type="primary">ANTXR2_2</name>
    <name evidence="1" type="ORF">K3G42_022836</name>
</gene>
<proteinExistence type="predicted"/>
<organism evidence="1 2">
    <name type="scientific">Sphaerodactylus townsendi</name>
    <dbReference type="NCBI Taxonomy" id="933632"/>
    <lineage>
        <taxon>Eukaryota</taxon>
        <taxon>Metazoa</taxon>
        <taxon>Chordata</taxon>
        <taxon>Craniata</taxon>
        <taxon>Vertebrata</taxon>
        <taxon>Euteleostomi</taxon>
        <taxon>Lepidosauria</taxon>
        <taxon>Squamata</taxon>
        <taxon>Bifurcata</taxon>
        <taxon>Gekkota</taxon>
        <taxon>Sphaerodactylidae</taxon>
        <taxon>Sphaerodactylus</taxon>
    </lineage>
</organism>
<keyword evidence="2" id="KW-1185">Reference proteome</keyword>
<sequence length="105" mass="11787">MILKQSCTEILNLEPSSVCVGEEFQVVLRGNGFTLGRAQDSVICTYFVNETIRNEKPIKVESNYMLCPAPVLNEVGDFVCYGVTLPESLLLQLEDMRRRVRGTSL</sequence>
<keyword evidence="1" id="KW-0675">Receptor</keyword>